<comment type="subcellular location">
    <subcellularLocation>
        <location evidence="1">Membrane</location>
        <topology evidence="1">Multi-pass membrane protein</topology>
    </subcellularLocation>
</comment>
<dbReference type="Proteomes" id="UP000009328">
    <property type="component" value="Unassembled WGS sequence"/>
</dbReference>
<dbReference type="eggNOG" id="ENOG502RZI4">
    <property type="taxonomic scope" value="Eukaryota"/>
</dbReference>
<evidence type="ECO:0000313" key="8">
    <source>
        <dbReference type="EMBL" id="CCH46722.1"/>
    </source>
</evidence>
<evidence type="ECO:0000256" key="4">
    <source>
        <dbReference type="ARBA" id="ARBA00023136"/>
    </source>
</evidence>
<feature type="transmembrane region" description="Helical" evidence="6">
    <location>
        <begin position="144"/>
        <end position="165"/>
    </location>
</feature>
<protein>
    <submittedName>
        <fullName evidence="8">Membrane protein</fullName>
    </submittedName>
</protein>
<feature type="compositionally biased region" description="Polar residues" evidence="5">
    <location>
        <begin position="240"/>
        <end position="255"/>
    </location>
</feature>
<feature type="transmembrane region" description="Helical" evidence="6">
    <location>
        <begin position="61"/>
        <end position="84"/>
    </location>
</feature>
<dbReference type="Pfam" id="PF01284">
    <property type="entry name" value="MARVEL"/>
    <property type="match status" value="1"/>
</dbReference>
<evidence type="ECO:0000256" key="3">
    <source>
        <dbReference type="ARBA" id="ARBA00022989"/>
    </source>
</evidence>
<dbReference type="GO" id="GO:0016020">
    <property type="term" value="C:membrane"/>
    <property type="evidence" value="ECO:0007669"/>
    <property type="project" value="UniProtKB-SubCell"/>
</dbReference>
<dbReference type="HOGENOM" id="CLU_1090732_0_0_1"/>
<feature type="transmembrane region" description="Helical" evidence="6">
    <location>
        <begin position="28"/>
        <end position="49"/>
    </location>
</feature>
<dbReference type="STRING" id="1206466.K0KXF7"/>
<keyword evidence="3 6" id="KW-1133">Transmembrane helix</keyword>
<keyword evidence="2 6" id="KW-0812">Transmembrane</keyword>
<name>K0KXF7_WICCF</name>
<feature type="transmembrane region" description="Helical" evidence="6">
    <location>
        <begin position="96"/>
        <end position="116"/>
    </location>
</feature>
<accession>K0KXF7</accession>
<organism evidence="8 9">
    <name type="scientific">Wickerhamomyces ciferrii (strain ATCC 14091 / BCRC 22168 / CBS 111 / JCM 3599 / NBRC 0793 / NRRL Y-1031 F-60-10)</name>
    <name type="common">Yeast</name>
    <name type="synonym">Pichia ciferrii</name>
    <dbReference type="NCBI Taxonomy" id="1206466"/>
    <lineage>
        <taxon>Eukaryota</taxon>
        <taxon>Fungi</taxon>
        <taxon>Dikarya</taxon>
        <taxon>Ascomycota</taxon>
        <taxon>Saccharomycotina</taxon>
        <taxon>Saccharomycetes</taxon>
        <taxon>Phaffomycetales</taxon>
        <taxon>Wickerhamomycetaceae</taxon>
        <taxon>Wickerhamomyces</taxon>
    </lineage>
</organism>
<dbReference type="InterPro" id="IPR008253">
    <property type="entry name" value="Marvel"/>
</dbReference>
<feature type="region of interest" description="Disordered" evidence="5">
    <location>
        <begin position="212"/>
        <end position="255"/>
    </location>
</feature>
<evidence type="ECO:0000256" key="5">
    <source>
        <dbReference type="SAM" id="MobiDB-lite"/>
    </source>
</evidence>
<dbReference type="EMBL" id="CAIF01000264">
    <property type="protein sequence ID" value="CCH46722.1"/>
    <property type="molecule type" value="Genomic_DNA"/>
</dbReference>
<evidence type="ECO:0000313" key="9">
    <source>
        <dbReference type="Proteomes" id="UP000009328"/>
    </source>
</evidence>
<feature type="compositionally biased region" description="Basic and acidic residues" evidence="5">
    <location>
        <begin position="212"/>
        <end position="222"/>
    </location>
</feature>
<feature type="domain" description="MARVEL" evidence="7">
    <location>
        <begin position="31"/>
        <end position="161"/>
    </location>
</feature>
<proteinExistence type="predicted"/>
<evidence type="ECO:0000256" key="2">
    <source>
        <dbReference type="ARBA" id="ARBA00022692"/>
    </source>
</evidence>
<dbReference type="AlphaFoldDB" id="K0KXF7"/>
<reference evidence="8 9" key="1">
    <citation type="journal article" date="2012" name="Eukaryot. Cell">
        <title>Draft genome sequence of Wickerhamomyces ciferrii NRRL Y-1031 F-60-10.</title>
        <authorList>
            <person name="Schneider J."/>
            <person name="Andrea H."/>
            <person name="Blom J."/>
            <person name="Jaenicke S."/>
            <person name="Ruckert C."/>
            <person name="Schorsch C."/>
            <person name="Szczepanowski R."/>
            <person name="Farwick M."/>
            <person name="Goesmann A."/>
            <person name="Puhler A."/>
            <person name="Schaffer S."/>
            <person name="Tauch A."/>
            <person name="Kohler T."/>
            <person name="Brinkrolf K."/>
        </authorList>
    </citation>
    <scope>NUCLEOTIDE SEQUENCE [LARGE SCALE GENOMIC DNA]</scope>
    <source>
        <strain evidence="9">ATCC 14091 / BCRC 22168 / CBS 111 / JCM 3599 / NBRC 0793 / NRRL Y-1031 F-60-10</strain>
    </source>
</reference>
<evidence type="ECO:0000256" key="6">
    <source>
        <dbReference type="SAM" id="Phobius"/>
    </source>
</evidence>
<dbReference type="PANTHER" id="PTHR37451:SF1">
    <property type="entry name" value="MARVEL DOMAIN-CONTAINING PROTEIN"/>
    <property type="match status" value="1"/>
</dbReference>
<keyword evidence="9" id="KW-1185">Reference proteome</keyword>
<keyword evidence="4 6" id="KW-0472">Membrane</keyword>
<evidence type="ECO:0000256" key="1">
    <source>
        <dbReference type="ARBA" id="ARBA00004141"/>
    </source>
</evidence>
<comment type="caution">
    <text evidence="8">The sequence shown here is derived from an EMBL/GenBank/DDBJ whole genome shotgun (WGS) entry which is preliminary data.</text>
</comment>
<sequence>MSEQIETEKVHSSVHQPKSYQRILSNTIFGYIIRVSQFISTILVLALSGDSLNRYATSGSMGFTIFTAVFTLIYLIVFTVIMLVSPNILILGVNLLLELLITVFWFVSFIAIAAIYGPDECSATVGYGWYRYTYISNSCKSSKAAIAFAAVNFVLFLISFVSLAITSFKIIPAQKFWEINDRNGLKFNKPLLAVSSVGNSFGSNDIEKPIEEIENSEPHVINDQDEAASTRITNEEAENSRNTNTETATPRANQN</sequence>
<dbReference type="PANTHER" id="PTHR37451">
    <property type="entry name" value="MARVEL DOMAIN"/>
    <property type="match status" value="1"/>
</dbReference>
<dbReference type="InParanoid" id="K0KXF7"/>
<gene>
    <name evidence="8" type="ORF">BN7_6319</name>
</gene>
<evidence type="ECO:0000259" key="7">
    <source>
        <dbReference type="Pfam" id="PF01284"/>
    </source>
</evidence>